<keyword evidence="1" id="KW-0812">Transmembrane</keyword>
<keyword evidence="3" id="KW-0645">Protease</keyword>
<feature type="transmembrane region" description="Helical" evidence="1">
    <location>
        <begin position="224"/>
        <end position="241"/>
    </location>
</feature>
<name>A0A172TIF0_9BACL</name>
<dbReference type="KEGG" id="pswu:SY83_11175"/>
<dbReference type="SMART" id="SM00228">
    <property type="entry name" value="PDZ"/>
    <property type="match status" value="1"/>
</dbReference>
<keyword evidence="1" id="KW-1133">Transmembrane helix</keyword>
<feature type="transmembrane region" description="Helical" evidence="1">
    <location>
        <begin position="82"/>
        <end position="100"/>
    </location>
</feature>
<keyword evidence="1" id="KW-0472">Membrane</keyword>
<feature type="transmembrane region" description="Helical" evidence="1">
    <location>
        <begin position="145"/>
        <end position="163"/>
    </location>
</feature>
<feature type="transmembrane region" description="Helical" evidence="1">
    <location>
        <begin position="107"/>
        <end position="125"/>
    </location>
</feature>
<proteinExistence type="predicted"/>
<dbReference type="GO" id="GO:0008233">
    <property type="term" value="F:peptidase activity"/>
    <property type="evidence" value="ECO:0007669"/>
    <property type="project" value="UniProtKB-KW"/>
</dbReference>
<organism evidence="3 4">
    <name type="scientific">Paenibacillus swuensis</name>
    <dbReference type="NCBI Taxonomy" id="1178515"/>
    <lineage>
        <taxon>Bacteria</taxon>
        <taxon>Bacillati</taxon>
        <taxon>Bacillota</taxon>
        <taxon>Bacilli</taxon>
        <taxon>Bacillales</taxon>
        <taxon>Paenibacillaceae</taxon>
        <taxon>Paenibacillus</taxon>
    </lineage>
</organism>
<dbReference type="GO" id="GO:0006508">
    <property type="term" value="P:proteolysis"/>
    <property type="evidence" value="ECO:0007669"/>
    <property type="project" value="UniProtKB-KW"/>
</dbReference>
<evidence type="ECO:0000313" key="4">
    <source>
        <dbReference type="Proteomes" id="UP000076927"/>
    </source>
</evidence>
<dbReference type="InterPro" id="IPR041489">
    <property type="entry name" value="PDZ_6"/>
</dbReference>
<dbReference type="PATRIC" id="fig|1178515.4.peg.2243"/>
<reference evidence="3 4" key="1">
    <citation type="submission" date="2015-01" db="EMBL/GenBank/DDBJ databases">
        <title>Paenibacillus swuensis/DY6/whole genome sequencing.</title>
        <authorList>
            <person name="Kim M.K."/>
            <person name="Srinivasan S."/>
            <person name="Lee J.-J."/>
        </authorList>
    </citation>
    <scope>NUCLEOTIDE SEQUENCE [LARGE SCALE GENOMIC DNA]</scope>
    <source>
        <strain evidence="3 4">DY6</strain>
    </source>
</reference>
<feature type="domain" description="PDZ" evidence="2">
    <location>
        <begin position="312"/>
        <end position="358"/>
    </location>
</feature>
<evidence type="ECO:0000259" key="2">
    <source>
        <dbReference type="PROSITE" id="PS50106"/>
    </source>
</evidence>
<dbReference type="PROSITE" id="PS50106">
    <property type="entry name" value="PDZ"/>
    <property type="match status" value="1"/>
</dbReference>
<feature type="transmembrane region" description="Helical" evidence="1">
    <location>
        <begin position="183"/>
        <end position="204"/>
    </location>
</feature>
<gene>
    <name evidence="3" type="ORF">SY83_11175</name>
</gene>
<dbReference type="SUPFAM" id="SSF50156">
    <property type="entry name" value="PDZ domain-like"/>
    <property type="match status" value="1"/>
</dbReference>
<protein>
    <submittedName>
        <fullName evidence="3">Serine protease</fullName>
    </submittedName>
</protein>
<dbReference type="InterPro" id="IPR001478">
    <property type="entry name" value="PDZ"/>
</dbReference>
<accession>A0A172TIF0</accession>
<dbReference type="Pfam" id="PF17820">
    <property type="entry name" value="PDZ_6"/>
    <property type="match status" value="1"/>
</dbReference>
<evidence type="ECO:0000313" key="3">
    <source>
        <dbReference type="EMBL" id="ANE46742.1"/>
    </source>
</evidence>
<dbReference type="EMBL" id="CP011388">
    <property type="protein sequence ID" value="ANE46742.1"/>
    <property type="molecule type" value="Genomic_DNA"/>
</dbReference>
<sequence length="426" mass="46897">MDTAIELLQRFAGALLQLLIQPFYYIGILLIVLQYRRQIRLERKLFHTKLHSLMDETLRTIGWGFAGGLAASVLLAFTGVQLKPETIVLLWAVSVLLMFVRSRYLCFAYSIGMLGIVYFATGFLPESAETESLGWLVAMIRDLDMPGLLALVAVVHAVEAVLVRTQGQRSATPLFMESKRGKVVGGFQLYGFWPVPLFLTVPVASGGSSMSWPTLFDGLSGTGGWTFMAFPLIIGFTEMTITRLPGVKVRLSSALLMAYSLIILAFAIAAGMWNVLILPASIAAVLLHEAMIWYSLRLESEGSPMFVHDRMGLMVLDVLPGSPAHELGIQTGERIHKVNGVRVNRKEDLHAALALQSAFCKLEVMNLEGQSKFLQRALFAGEHHLLGVILAPDQQAMYVVETKQTNLWTVLSAKLTGVSSQRSSDV</sequence>
<dbReference type="Gene3D" id="2.30.42.10">
    <property type="match status" value="1"/>
</dbReference>
<feature type="transmembrane region" description="Helical" evidence="1">
    <location>
        <begin position="56"/>
        <end position="76"/>
    </location>
</feature>
<dbReference type="InterPro" id="IPR036034">
    <property type="entry name" value="PDZ_sf"/>
</dbReference>
<dbReference type="Proteomes" id="UP000076927">
    <property type="component" value="Chromosome"/>
</dbReference>
<feature type="transmembrane region" description="Helical" evidence="1">
    <location>
        <begin position="253"/>
        <end position="270"/>
    </location>
</feature>
<feature type="transmembrane region" description="Helical" evidence="1">
    <location>
        <begin position="12"/>
        <end position="35"/>
    </location>
</feature>
<evidence type="ECO:0000256" key="1">
    <source>
        <dbReference type="SAM" id="Phobius"/>
    </source>
</evidence>
<dbReference type="STRING" id="1178515.SY83_11175"/>
<keyword evidence="3" id="KW-0378">Hydrolase</keyword>
<dbReference type="RefSeq" id="WP_068606508.1">
    <property type="nucleotide sequence ID" value="NZ_CP011388.1"/>
</dbReference>
<keyword evidence="4" id="KW-1185">Reference proteome</keyword>
<dbReference type="OrthoDB" id="198399at2"/>
<dbReference type="AlphaFoldDB" id="A0A172TIF0"/>